<dbReference type="SUPFAM" id="SSF48576">
    <property type="entry name" value="Terpenoid synthases"/>
    <property type="match status" value="1"/>
</dbReference>
<dbReference type="PANTHER" id="PTHR31225:SF196">
    <property type="entry name" value="TERPENOID CYCLASES_PROTEIN PRENYLTRANSFERASE ALPHA-ALPHA TOROID-RELATED"/>
    <property type="match status" value="1"/>
</dbReference>
<dbReference type="GO" id="GO:0046246">
    <property type="term" value="P:terpene biosynthetic process"/>
    <property type="evidence" value="ECO:0007669"/>
    <property type="project" value="UniProtKB-ARBA"/>
</dbReference>
<evidence type="ECO:0000259" key="5">
    <source>
        <dbReference type="Pfam" id="PF01397"/>
    </source>
</evidence>
<feature type="domain" description="Terpene synthase metal-binding" evidence="6">
    <location>
        <begin position="253"/>
        <end position="488"/>
    </location>
</feature>
<evidence type="ECO:0000259" key="6">
    <source>
        <dbReference type="Pfam" id="PF03936"/>
    </source>
</evidence>
<keyword evidence="2" id="KW-0479">Metal-binding</keyword>
<dbReference type="InterPro" id="IPR034741">
    <property type="entry name" value="Terpene_cyclase-like_1_C"/>
</dbReference>
<dbReference type="GO" id="GO:0034005">
    <property type="term" value="F:germacrene-A synthase activity"/>
    <property type="evidence" value="ECO:0007669"/>
    <property type="project" value="UniProtKB-ARBA"/>
</dbReference>
<dbReference type="GO" id="GO:0000287">
    <property type="term" value="F:magnesium ion binding"/>
    <property type="evidence" value="ECO:0007669"/>
    <property type="project" value="InterPro"/>
</dbReference>
<dbReference type="InterPro" id="IPR008930">
    <property type="entry name" value="Terpenoid_cyclase/PrenylTrfase"/>
</dbReference>
<dbReference type="Pfam" id="PF01397">
    <property type="entry name" value="Terpene_synth"/>
    <property type="match status" value="1"/>
</dbReference>
<dbReference type="SFLD" id="SFLDS00005">
    <property type="entry name" value="Isoprenoid_Synthase_Type_I"/>
    <property type="match status" value="1"/>
</dbReference>
<dbReference type="FunFam" id="1.10.600.10:FF:000007">
    <property type="entry name" value="Isoprene synthase, chloroplastic"/>
    <property type="match status" value="1"/>
</dbReference>
<dbReference type="InterPro" id="IPR036965">
    <property type="entry name" value="Terpene_synth_N_sf"/>
</dbReference>
<evidence type="ECO:0000313" key="8">
    <source>
        <dbReference type="Proteomes" id="UP001408789"/>
    </source>
</evidence>
<dbReference type="InterPro" id="IPR050148">
    <property type="entry name" value="Terpene_synthase-like"/>
</dbReference>
<dbReference type="Gene3D" id="1.50.10.130">
    <property type="entry name" value="Terpene synthase, N-terminal domain"/>
    <property type="match status" value="1"/>
</dbReference>
<dbReference type="FunFam" id="1.50.10.130:FF:000001">
    <property type="entry name" value="Isoprene synthase, chloroplastic"/>
    <property type="match status" value="1"/>
</dbReference>
<sequence>MEAKHKEVIRPKANFKPSFWGDQFLVCDEQEEEATVELVLKSLKEVIRKEILVALDDVTNHCNLLKLVNDIQRLGIAYLFEQEIEQALQRIYTMYGDDWDGGSVSLWFRLLRQQGFYVSSDIFNKYKDNEGCFKESLTSNVEEMLELYEATYMRVQGEVILDDALVFTKNELERITNEPLQCTPSISKRIQEALEQPIWKRLPRLDALQYISFYEQQDSHNESLLRLAKLDFNRLQSLHKKELSQLSKWWKSFDPSKNLHYIRDRLVETYFWTLCVYFEPQYSRSRIFLTKLIKMAIILDDTYDSYGTYEELEIFTEAVQRWSITCIDSLPNYMKPSYKILLDCFREIEEIMGAEGKAYQVNYAKEMIRELNRNYMIEAKWCNEGYVPTLKEHESVALITCCYKLITTSSFISMGDIVTEESFKWAVSYAPILKASSEISRFMDDIVDHKEKEQRDHMVTSVECYMKEHDMKVEHVYDLFNKKIEDAWIDMNKEFLTCEDVPMALKMRVINLARIMDALYKHDDGFTNIGEELKGYIKSCLINNMHV</sequence>
<accession>A0AAP0CLP5</accession>
<dbReference type="InterPro" id="IPR044814">
    <property type="entry name" value="Terpene_cyclase_plant_C1"/>
</dbReference>
<dbReference type="InterPro" id="IPR001906">
    <property type="entry name" value="Terpene_synth_N"/>
</dbReference>
<gene>
    <name evidence="7" type="ORF">SSX86_022093</name>
</gene>
<dbReference type="Gene3D" id="1.10.600.10">
    <property type="entry name" value="Farnesyl Diphosphate Synthase"/>
    <property type="match status" value="1"/>
</dbReference>
<feature type="domain" description="Terpene synthase N-terminal" evidence="5">
    <location>
        <begin position="20"/>
        <end position="194"/>
    </location>
</feature>
<reference evidence="7 8" key="1">
    <citation type="submission" date="2024-04" db="EMBL/GenBank/DDBJ databases">
        <title>The reference genome of an endangered Asteraceae, Deinandra increscens subsp. villosa, native to the Central Coast of California.</title>
        <authorList>
            <person name="Guilliams M."/>
            <person name="Hasenstab-Lehman K."/>
            <person name="Meyer R."/>
            <person name="Mcevoy S."/>
        </authorList>
    </citation>
    <scope>NUCLEOTIDE SEQUENCE [LARGE SCALE GENOMIC DNA]</scope>
    <source>
        <tissue evidence="7">Leaf</tissue>
    </source>
</reference>
<dbReference type="Proteomes" id="UP001408789">
    <property type="component" value="Unassembled WGS sequence"/>
</dbReference>
<proteinExistence type="predicted"/>
<evidence type="ECO:0000256" key="4">
    <source>
        <dbReference type="ARBA" id="ARBA00023239"/>
    </source>
</evidence>
<evidence type="ECO:0000256" key="2">
    <source>
        <dbReference type="ARBA" id="ARBA00022723"/>
    </source>
</evidence>
<dbReference type="SFLD" id="SFLDG01019">
    <property type="entry name" value="Terpene_Cyclase_Like_1_C_Termi"/>
    <property type="match status" value="1"/>
</dbReference>
<evidence type="ECO:0008006" key="9">
    <source>
        <dbReference type="Google" id="ProtNLM"/>
    </source>
</evidence>
<keyword evidence="4" id="KW-0456">Lyase</keyword>
<dbReference type="PANTHER" id="PTHR31225">
    <property type="entry name" value="OS04G0344100 PROTEIN-RELATED"/>
    <property type="match status" value="1"/>
</dbReference>
<name>A0AAP0CLP5_9ASTR</name>
<dbReference type="Pfam" id="PF03936">
    <property type="entry name" value="Terpene_synth_C"/>
    <property type="match status" value="1"/>
</dbReference>
<comment type="cofactor">
    <cofactor evidence="1">
        <name>Mg(2+)</name>
        <dbReference type="ChEBI" id="CHEBI:18420"/>
    </cofactor>
</comment>
<organism evidence="7 8">
    <name type="scientific">Deinandra increscens subsp. villosa</name>
    <dbReference type="NCBI Taxonomy" id="3103831"/>
    <lineage>
        <taxon>Eukaryota</taxon>
        <taxon>Viridiplantae</taxon>
        <taxon>Streptophyta</taxon>
        <taxon>Embryophyta</taxon>
        <taxon>Tracheophyta</taxon>
        <taxon>Spermatophyta</taxon>
        <taxon>Magnoliopsida</taxon>
        <taxon>eudicotyledons</taxon>
        <taxon>Gunneridae</taxon>
        <taxon>Pentapetalae</taxon>
        <taxon>asterids</taxon>
        <taxon>campanulids</taxon>
        <taxon>Asterales</taxon>
        <taxon>Asteraceae</taxon>
        <taxon>Asteroideae</taxon>
        <taxon>Heliantheae alliance</taxon>
        <taxon>Madieae</taxon>
        <taxon>Madiinae</taxon>
        <taxon>Deinandra</taxon>
    </lineage>
</organism>
<dbReference type="EMBL" id="JBCNJP010000023">
    <property type="protein sequence ID" value="KAK9057258.1"/>
    <property type="molecule type" value="Genomic_DNA"/>
</dbReference>
<dbReference type="GO" id="GO:0016102">
    <property type="term" value="P:diterpenoid biosynthetic process"/>
    <property type="evidence" value="ECO:0007669"/>
    <property type="project" value="InterPro"/>
</dbReference>
<protein>
    <recommendedName>
        <fullName evidence="9">Sesquiterpene synthase</fullName>
    </recommendedName>
</protein>
<evidence type="ECO:0000256" key="1">
    <source>
        <dbReference type="ARBA" id="ARBA00001946"/>
    </source>
</evidence>
<dbReference type="CDD" id="cd00684">
    <property type="entry name" value="Terpene_cyclase_plant_C1"/>
    <property type="match status" value="1"/>
</dbReference>
<comment type="caution">
    <text evidence="7">The sequence shown here is derived from an EMBL/GenBank/DDBJ whole genome shotgun (WGS) entry which is preliminary data.</text>
</comment>
<keyword evidence="3" id="KW-0460">Magnesium</keyword>
<dbReference type="SUPFAM" id="SSF48239">
    <property type="entry name" value="Terpenoid cyclases/Protein prenyltransferases"/>
    <property type="match status" value="1"/>
</dbReference>
<keyword evidence="8" id="KW-1185">Reference proteome</keyword>
<dbReference type="AlphaFoldDB" id="A0AAP0CLP5"/>
<dbReference type="InterPro" id="IPR008949">
    <property type="entry name" value="Isoprenoid_synthase_dom_sf"/>
</dbReference>
<dbReference type="InterPro" id="IPR005630">
    <property type="entry name" value="Terpene_synthase_metal-bd"/>
</dbReference>
<evidence type="ECO:0000313" key="7">
    <source>
        <dbReference type="EMBL" id="KAK9057258.1"/>
    </source>
</evidence>
<evidence type="ECO:0000256" key="3">
    <source>
        <dbReference type="ARBA" id="ARBA00022842"/>
    </source>
</evidence>